<reference evidence="4 5" key="1">
    <citation type="submission" date="2022-10" db="EMBL/GenBank/DDBJ databases">
        <title>Aestuariibacter sp. AA17 isolated from Montipora capitata coral fragment.</title>
        <authorList>
            <person name="Emsley S.A."/>
            <person name="Pfannmuller K.M."/>
            <person name="Loughran R.M."/>
            <person name="Shlafstein M."/>
            <person name="Papke E."/>
            <person name="Saw J.H."/>
            <person name="Ushijima B."/>
            <person name="Videau P."/>
        </authorList>
    </citation>
    <scope>NUCLEOTIDE SEQUENCE [LARGE SCALE GENOMIC DNA]</scope>
    <source>
        <strain evidence="4 5">AA17</strain>
    </source>
</reference>
<evidence type="ECO:0000313" key="4">
    <source>
        <dbReference type="EMBL" id="MCV2886537.1"/>
    </source>
</evidence>
<dbReference type="InterPro" id="IPR025269">
    <property type="entry name" value="SAM-like_dom"/>
</dbReference>
<dbReference type="InterPro" id="IPR013762">
    <property type="entry name" value="Integrase-like_cat_sf"/>
</dbReference>
<dbReference type="Pfam" id="PF13102">
    <property type="entry name" value="Phage_int_SAM_5"/>
    <property type="match status" value="1"/>
</dbReference>
<dbReference type="Gene3D" id="1.10.150.130">
    <property type="match status" value="1"/>
</dbReference>
<evidence type="ECO:0000256" key="2">
    <source>
        <dbReference type="ARBA" id="ARBA00023172"/>
    </source>
</evidence>
<comment type="caution">
    <text evidence="4">The sequence shown here is derived from an EMBL/GenBank/DDBJ whole genome shotgun (WGS) entry which is preliminary data.</text>
</comment>
<name>A0ABT3ADZ5_9ALTE</name>
<protein>
    <submittedName>
        <fullName evidence="4">Site-specific integrase</fullName>
    </submittedName>
</protein>
<evidence type="ECO:0000313" key="5">
    <source>
        <dbReference type="Proteomes" id="UP001652504"/>
    </source>
</evidence>
<proteinExistence type="predicted"/>
<organism evidence="4 5">
    <name type="scientific">Fluctibacter corallii</name>
    <dbReference type="NCBI Taxonomy" id="2984329"/>
    <lineage>
        <taxon>Bacteria</taxon>
        <taxon>Pseudomonadati</taxon>
        <taxon>Pseudomonadota</taxon>
        <taxon>Gammaproteobacteria</taxon>
        <taxon>Alteromonadales</taxon>
        <taxon>Alteromonadaceae</taxon>
        <taxon>Fluctibacter</taxon>
    </lineage>
</organism>
<accession>A0ABT3ADZ5</accession>
<keyword evidence="2" id="KW-0233">DNA recombination</keyword>
<dbReference type="InterPro" id="IPR011010">
    <property type="entry name" value="DNA_brk_join_enz"/>
</dbReference>
<evidence type="ECO:0000256" key="1">
    <source>
        <dbReference type="ARBA" id="ARBA00023125"/>
    </source>
</evidence>
<dbReference type="RefSeq" id="WP_263713828.1">
    <property type="nucleotide sequence ID" value="NZ_JAOWKX010000012.1"/>
</dbReference>
<dbReference type="EMBL" id="JAOWKX010000012">
    <property type="protein sequence ID" value="MCV2886537.1"/>
    <property type="molecule type" value="Genomic_DNA"/>
</dbReference>
<feature type="domain" description="Phage integrase SAM-like" evidence="3">
    <location>
        <begin position="94"/>
        <end position="195"/>
    </location>
</feature>
<keyword evidence="5" id="KW-1185">Reference proteome</keyword>
<dbReference type="InterPro" id="IPR010998">
    <property type="entry name" value="Integrase_recombinase_N"/>
</dbReference>
<dbReference type="Gene3D" id="1.10.443.10">
    <property type="entry name" value="Intergrase catalytic core"/>
    <property type="match status" value="1"/>
</dbReference>
<evidence type="ECO:0000259" key="3">
    <source>
        <dbReference type="Pfam" id="PF13102"/>
    </source>
</evidence>
<gene>
    <name evidence="4" type="ORF">OE749_17730</name>
</gene>
<keyword evidence="1" id="KW-0238">DNA-binding</keyword>
<dbReference type="Proteomes" id="UP001652504">
    <property type="component" value="Unassembled WGS sequence"/>
</dbReference>
<dbReference type="SUPFAM" id="SSF56349">
    <property type="entry name" value="DNA breaking-rejoining enzymes"/>
    <property type="match status" value="1"/>
</dbReference>
<sequence>MKITIEKKSPDAQGRQALMLTRNFGSVIDESGKRKKKRRRQSLDLFVYQNPKDKNQREHNKSVNSLAENIRAKALVDYANNKHCFEDLEKQKASFFEFMEGIIVEKHKTDSASNYSIWVSSLIHLRRFHPLPELNFEDIDAELLNGFKQYLQSSAKTKSDTLLSSNTASSYFNKIRAALNLAYQQGIIRRNPVQEVKSIKIIQNKRNYLTDEELKRLVNAECRYDVLKRAFIFSCLTGIRWSDIQKFTWVDLCKLDDGYRIVFNHKKTKPEFR</sequence>